<dbReference type="Pfam" id="PF22486">
    <property type="entry name" value="MATH_2"/>
    <property type="match status" value="1"/>
</dbReference>
<feature type="coiled-coil region" evidence="1">
    <location>
        <begin position="41"/>
        <end position="68"/>
    </location>
</feature>
<gene>
    <name evidence="4" type="primary">LOC100213880</name>
</gene>
<keyword evidence="4" id="KW-0675">Receptor</keyword>
<dbReference type="Gene3D" id="2.60.210.10">
    <property type="entry name" value="Apoptosis, Tumor Necrosis Factor Receptor Associated Protein 2, Chain A"/>
    <property type="match status" value="1"/>
</dbReference>
<dbReference type="PROSITE" id="PS50144">
    <property type="entry name" value="MATH"/>
    <property type="match status" value="1"/>
</dbReference>
<evidence type="ECO:0000313" key="3">
    <source>
        <dbReference type="Proteomes" id="UP001652625"/>
    </source>
</evidence>
<evidence type="ECO:0000259" key="2">
    <source>
        <dbReference type="PROSITE" id="PS50144"/>
    </source>
</evidence>
<dbReference type="PANTHER" id="PTHR10131">
    <property type="entry name" value="TNF RECEPTOR ASSOCIATED FACTOR"/>
    <property type="match status" value="1"/>
</dbReference>
<feature type="coiled-coil region" evidence="1">
    <location>
        <begin position="105"/>
        <end position="132"/>
    </location>
</feature>
<proteinExistence type="predicted"/>
<dbReference type="InterPro" id="IPR008974">
    <property type="entry name" value="TRAF-like"/>
</dbReference>
<dbReference type="InterPro" id="IPR002083">
    <property type="entry name" value="MATH/TRAF_dom"/>
</dbReference>
<dbReference type="GeneID" id="100213880"/>
<accession>A0ABM4BMP9</accession>
<dbReference type="SUPFAM" id="SSF49599">
    <property type="entry name" value="TRAF domain-like"/>
    <property type="match status" value="1"/>
</dbReference>
<organism evidence="3 4">
    <name type="scientific">Hydra vulgaris</name>
    <name type="common">Hydra</name>
    <name type="synonym">Hydra attenuata</name>
    <dbReference type="NCBI Taxonomy" id="6087"/>
    <lineage>
        <taxon>Eukaryota</taxon>
        <taxon>Metazoa</taxon>
        <taxon>Cnidaria</taxon>
        <taxon>Hydrozoa</taxon>
        <taxon>Hydroidolina</taxon>
        <taxon>Anthoathecata</taxon>
        <taxon>Aplanulata</taxon>
        <taxon>Hydridae</taxon>
        <taxon>Hydra</taxon>
    </lineage>
</organism>
<keyword evidence="3" id="KW-1185">Reference proteome</keyword>
<evidence type="ECO:0000313" key="4">
    <source>
        <dbReference type="RefSeq" id="XP_065650359.1"/>
    </source>
</evidence>
<dbReference type="Proteomes" id="UP001652625">
    <property type="component" value="Chromosome 03"/>
</dbReference>
<dbReference type="RefSeq" id="XP_065650359.1">
    <property type="nucleotide sequence ID" value="XM_065794287.1"/>
</dbReference>
<sequence>MSEKQCLLCPEDQTTDEFENFLEDRPTIDKKSDIISLLKLTKDHTKAISQLQERLNNELNKNMLLTSKLDILAQKFESFQTQYFSDMTKKKNEIEKLEHVFEARLELQNSVIDELKLQLQSLRKKFDIKSEDNLQSKKLIDLHDEIPKKLCKKKSNDDASTYSSSLTLLRMPTVYRGETVWRINSFSKKLKKISAGTYEEPSRSEPFSTGTHGYRLAIWAYLNGRGKCSGKYLSLFIRVLASEVDAILPWPVKPCYSFCLLSQDPDPSKRLDFMRIRDLTVKHVGISRPQKDDKSFIVGFDDFIHHDELVEKNFLADDTLFIKCNVEIYNA</sequence>
<name>A0ABM4BMP9_HYDVU</name>
<evidence type="ECO:0000256" key="1">
    <source>
        <dbReference type="SAM" id="Coils"/>
    </source>
</evidence>
<dbReference type="PANTHER" id="PTHR10131:SF94">
    <property type="entry name" value="TNF RECEPTOR-ASSOCIATED FACTOR 4"/>
    <property type="match status" value="1"/>
</dbReference>
<protein>
    <submittedName>
        <fullName evidence="4">TNF receptor-associated factor 5 isoform X2</fullName>
    </submittedName>
</protein>
<feature type="domain" description="MATH" evidence="2">
    <location>
        <begin position="176"/>
        <end position="326"/>
    </location>
</feature>
<reference evidence="4" key="1">
    <citation type="submission" date="2025-08" db="UniProtKB">
        <authorList>
            <consortium name="RefSeq"/>
        </authorList>
    </citation>
    <scope>IDENTIFICATION</scope>
</reference>
<keyword evidence="1" id="KW-0175">Coiled coil</keyword>